<organism evidence="2 3">
    <name type="scientific">Phytophthora fragariae</name>
    <dbReference type="NCBI Taxonomy" id="53985"/>
    <lineage>
        <taxon>Eukaryota</taxon>
        <taxon>Sar</taxon>
        <taxon>Stramenopiles</taxon>
        <taxon>Oomycota</taxon>
        <taxon>Peronosporomycetes</taxon>
        <taxon>Peronosporales</taxon>
        <taxon>Peronosporaceae</taxon>
        <taxon>Phytophthora</taxon>
    </lineage>
</organism>
<evidence type="ECO:0000313" key="2">
    <source>
        <dbReference type="EMBL" id="KAE8978219.1"/>
    </source>
</evidence>
<gene>
    <name evidence="2" type="ORF">PF011_g23337</name>
</gene>
<reference evidence="2 3" key="1">
    <citation type="submission" date="2018-09" db="EMBL/GenBank/DDBJ databases">
        <title>Genomic investigation of the strawberry pathogen Phytophthora fragariae indicates pathogenicity is determined by transcriptional variation in three key races.</title>
        <authorList>
            <person name="Adams T.M."/>
            <person name="Armitage A.D."/>
            <person name="Sobczyk M.K."/>
            <person name="Bates H.J."/>
            <person name="Dunwell J.M."/>
            <person name="Nellist C.F."/>
            <person name="Harrison R.J."/>
        </authorList>
    </citation>
    <scope>NUCLEOTIDE SEQUENCE [LARGE SCALE GENOMIC DNA]</scope>
    <source>
        <strain evidence="2 3">SCRP245</strain>
    </source>
</reference>
<feature type="coiled-coil region" evidence="1">
    <location>
        <begin position="11"/>
        <end position="38"/>
    </location>
</feature>
<evidence type="ECO:0000256" key="1">
    <source>
        <dbReference type="SAM" id="Coils"/>
    </source>
</evidence>
<comment type="caution">
    <text evidence="2">The sequence shown here is derived from an EMBL/GenBank/DDBJ whole genome shotgun (WGS) entry which is preliminary data.</text>
</comment>
<protein>
    <submittedName>
        <fullName evidence="2">Uncharacterized protein</fullName>
    </submittedName>
</protein>
<evidence type="ECO:0000313" key="3">
    <source>
        <dbReference type="Proteomes" id="UP000460718"/>
    </source>
</evidence>
<dbReference type="AlphaFoldDB" id="A0A6A3I5L6"/>
<name>A0A6A3I5L6_9STRA</name>
<keyword evidence="1" id="KW-0175">Coiled coil</keyword>
<sequence>MRALRHIRFAVNDACEGIRRLRQQLRDAEDTIRRQVREIDMLITSLRQLKQGHEPVSETNSDAEDEAINHPNYADLVASKHAGVYASYSLACLHSKSEDAGMTLTASGR</sequence>
<dbReference type="Proteomes" id="UP000460718">
    <property type="component" value="Unassembled WGS sequence"/>
</dbReference>
<dbReference type="EMBL" id="QXFW01002470">
    <property type="protein sequence ID" value="KAE8978219.1"/>
    <property type="molecule type" value="Genomic_DNA"/>
</dbReference>
<accession>A0A6A3I5L6</accession>
<proteinExistence type="predicted"/>